<dbReference type="Proteomes" id="UP000186136">
    <property type="component" value="Unassembled WGS sequence"/>
</dbReference>
<dbReference type="AlphaFoldDB" id="A0A1Q2YCB1"/>
<gene>
    <name evidence="2" type="ORF">PMKS-000650</name>
</gene>
<sequence length="169" mass="18761">MSDFYDGPSRYKKRRVVTHRGSGNRRRDDGRDAGASGNSASSGHVGKTGKAVPEKVLPKPVWMTDEEYKKQQDSIVRAIQPLKKGVGADSGTDSRGEGKKETEDRAASGDAEGTPMASEDVNVKLKYLKTLQAQGKDEIVRDYYNTQTFHSRQSKRTEQRDWAVLEVAQ</sequence>
<name>A0A1Q2YCB1_9ASCO</name>
<accession>A0A1Q2YCB1</accession>
<feature type="compositionally biased region" description="Low complexity" evidence="1">
    <location>
        <begin position="33"/>
        <end position="43"/>
    </location>
</feature>
<feature type="region of interest" description="Disordered" evidence="1">
    <location>
        <begin position="1"/>
        <end position="63"/>
    </location>
</feature>
<comment type="caution">
    <text evidence="2">The sequence shown here is derived from an EMBL/GenBank/DDBJ whole genome shotgun (WGS) entry which is preliminary data.</text>
</comment>
<evidence type="ECO:0000313" key="2">
    <source>
        <dbReference type="EMBL" id="GAV27187.1"/>
    </source>
</evidence>
<keyword evidence="3" id="KW-1185">Reference proteome</keyword>
<protein>
    <submittedName>
        <fullName evidence="2">Uncharacterized protein</fullName>
    </submittedName>
</protein>
<feature type="compositionally biased region" description="Basic residues" evidence="1">
    <location>
        <begin position="10"/>
        <end position="24"/>
    </location>
</feature>
<reference evidence="2 3" key="1">
    <citation type="submission" date="2016-08" db="EMBL/GenBank/DDBJ databases">
        <title>Whole genome shotgun sequence of Pichia membranifaciens KS47-1.</title>
        <authorList>
            <person name="Konishi M."/>
            <person name="Ishida M."/>
            <person name="Arakawa T."/>
            <person name="Kato Y."/>
            <person name="Horiuchi J."/>
        </authorList>
    </citation>
    <scope>NUCLEOTIDE SEQUENCE [LARGE SCALE GENOMIC DNA]</scope>
    <source>
        <strain evidence="2 3">KS47-1</strain>
    </source>
</reference>
<dbReference type="OrthoDB" id="10248867at2759"/>
<feature type="compositionally biased region" description="Basic and acidic residues" evidence="1">
    <location>
        <begin position="92"/>
        <end position="107"/>
    </location>
</feature>
<organism evidence="2 3">
    <name type="scientific">Pichia membranifaciens</name>
    <dbReference type="NCBI Taxonomy" id="4926"/>
    <lineage>
        <taxon>Eukaryota</taxon>
        <taxon>Fungi</taxon>
        <taxon>Dikarya</taxon>
        <taxon>Ascomycota</taxon>
        <taxon>Saccharomycotina</taxon>
        <taxon>Pichiomycetes</taxon>
        <taxon>Pichiales</taxon>
        <taxon>Pichiaceae</taxon>
        <taxon>Pichia</taxon>
    </lineage>
</organism>
<proteinExistence type="predicted"/>
<evidence type="ECO:0000313" key="3">
    <source>
        <dbReference type="Proteomes" id="UP000186136"/>
    </source>
</evidence>
<evidence type="ECO:0000256" key="1">
    <source>
        <dbReference type="SAM" id="MobiDB-lite"/>
    </source>
</evidence>
<feature type="region of interest" description="Disordered" evidence="1">
    <location>
        <begin position="78"/>
        <end position="118"/>
    </location>
</feature>
<dbReference type="EMBL" id="BDGI01000024">
    <property type="protein sequence ID" value="GAV27187.1"/>
    <property type="molecule type" value="Genomic_DNA"/>
</dbReference>